<evidence type="ECO:0000313" key="2">
    <source>
        <dbReference type="EMBL" id="GFZ11288.1"/>
    </source>
</evidence>
<protein>
    <submittedName>
        <fullName evidence="2">Uncharacterized protein</fullName>
    </submittedName>
</protein>
<evidence type="ECO:0000256" key="1">
    <source>
        <dbReference type="SAM" id="MobiDB-lite"/>
    </source>
</evidence>
<dbReference type="EMBL" id="BJWL01000022">
    <property type="protein sequence ID" value="GFZ11288.1"/>
    <property type="molecule type" value="Genomic_DNA"/>
</dbReference>
<feature type="region of interest" description="Disordered" evidence="1">
    <location>
        <begin position="1"/>
        <end position="31"/>
    </location>
</feature>
<feature type="region of interest" description="Disordered" evidence="1">
    <location>
        <begin position="59"/>
        <end position="80"/>
    </location>
</feature>
<reference evidence="2 3" key="1">
    <citation type="submission" date="2019-07" db="EMBL/GenBank/DDBJ databases">
        <title>De Novo Assembly of kiwifruit Actinidia rufa.</title>
        <authorList>
            <person name="Sugita-Konishi S."/>
            <person name="Sato K."/>
            <person name="Mori E."/>
            <person name="Abe Y."/>
            <person name="Kisaki G."/>
            <person name="Hamano K."/>
            <person name="Suezawa K."/>
            <person name="Otani M."/>
            <person name="Fukuda T."/>
            <person name="Manabe T."/>
            <person name="Gomi K."/>
            <person name="Tabuchi M."/>
            <person name="Akimitsu K."/>
            <person name="Kataoka I."/>
        </authorList>
    </citation>
    <scope>NUCLEOTIDE SEQUENCE [LARGE SCALE GENOMIC DNA]</scope>
    <source>
        <strain evidence="3">cv. Fuchu</strain>
    </source>
</reference>
<dbReference type="AlphaFoldDB" id="A0A7J0GKL7"/>
<accession>A0A7J0GKL7</accession>
<comment type="caution">
    <text evidence="2">The sequence shown here is derived from an EMBL/GenBank/DDBJ whole genome shotgun (WGS) entry which is preliminary data.</text>
</comment>
<evidence type="ECO:0000313" key="3">
    <source>
        <dbReference type="Proteomes" id="UP000585474"/>
    </source>
</evidence>
<keyword evidence="3" id="KW-1185">Reference proteome</keyword>
<gene>
    <name evidence="2" type="ORF">Acr_22g0006860</name>
</gene>
<organism evidence="2 3">
    <name type="scientific">Actinidia rufa</name>
    <dbReference type="NCBI Taxonomy" id="165716"/>
    <lineage>
        <taxon>Eukaryota</taxon>
        <taxon>Viridiplantae</taxon>
        <taxon>Streptophyta</taxon>
        <taxon>Embryophyta</taxon>
        <taxon>Tracheophyta</taxon>
        <taxon>Spermatophyta</taxon>
        <taxon>Magnoliopsida</taxon>
        <taxon>eudicotyledons</taxon>
        <taxon>Gunneridae</taxon>
        <taxon>Pentapetalae</taxon>
        <taxon>asterids</taxon>
        <taxon>Ericales</taxon>
        <taxon>Actinidiaceae</taxon>
        <taxon>Actinidia</taxon>
    </lineage>
</organism>
<name>A0A7J0GKL7_9ERIC</name>
<sequence length="80" mass="8969">MTKYESRGQGSRHNRRRMPNGDSTTNVGDLVGMESQGYPILRVTGEIDKLRIGNVRTYGGRGRHSRNSKFSKVIESDKAT</sequence>
<dbReference type="Proteomes" id="UP000585474">
    <property type="component" value="Unassembled WGS sequence"/>
</dbReference>
<proteinExistence type="predicted"/>